<protein>
    <submittedName>
        <fullName evidence="1">Uncharacterized protein</fullName>
    </submittedName>
</protein>
<dbReference type="EMBL" id="HBUF01215780">
    <property type="protein sequence ID" value="CAG6667139.1"/>
    <property type="molecule type" value="Transcribed_RNA"/>
</dbReference>
<organism evidence="1">
    <name type="scientific">Cacopsylla melanoneura</name>
    <dbReference type="NCBI Taxonomy" id="428564"/>
    <lineage>
        <taxon>Eukaryota</taxon>
        <taxon>Metazoa</taxon>
        <taxon>Ecdysozoa</taxon>
        <taxon>Arthropoda</taxon>
        <taxon>Hexapoda</taxon>
        <taxon>Insecta</taxon>
        <taxon>Pterygota</taxon>
        <taxon>Neoptera</taxon>
        <taxon>Paraneoptera</taxon>
        <taxon>Hemiptera</taxon>
        <taxon>Sternorrhyncha</taxon>
        <taxon>Psylloidea</taxon>
        <taxon>Psyllidae</taxon>
        <taxon>Psyllinae</taxon>
        <taxon>Cacopsylla</taxon>
    </lineage>
</organism>
<reference evidence="1" key="1">
    <citation type="submission" date="2021-05" db="EMBL/GenBank/DDBJ databases">
        <authorList>
            <person name="Alioto T."/>
            <person name="Alioto T."/>
            <person name="Gomez Garrido J."/>
        </authorList>
    </citation>
    <scope>NUCLEOTIDE SEQUENCE</scope>
</reference>
<accession>A0A8D8SGY1</accession>
<name>A0A8D8SGY1_9HEMI</name>
<proteinExistence type="predicted"/>
<sequence>MAHCFRERQDFKETVKTDADLQNGGKKTPQKTIDVISPGFRTRYLWLLNLLPTFKSLALAVLEISCLQTHRHTDTQMANGRNQLFWRPEALNLSKFLKIWTGQMSSHYITFLIYLNTGCFRSKWATGGGLEAM</sequence>
<dbReference type="EMBL" id="HBUF01215779">
    <property type="protein sequence ID" value="CAG6667138.1"/>
    <property type="molecule type" value="Transcribed_RNA"/>
</dbReference>
<evidence type="ECO:0000313" key="1">
    <source>
        <dbReference type="EMBL" id="CAG6667139.1"/>
    </source>
</evidence>
<dbReference type="AlphaFoldDB" id="A0A8D8SGY1"/>